<keyword evidence="3" id="KW-1185">Reference proteome</keyword>
<accession>A0A5K0U9U3</accession>
<protein>
    <submittedName>
        <fullName evidence="2">Mg989 protein</fullName>
    </submittedName>
</protein>
<dbReference type="Proteomes" id="UP000594342">
    <property type="component" value="Unassembled WGS sequence"/>
</dbReference>
<evidence type="ECO:0000313" key="3">
    <source>
        <dbReference type="Proteomes" id="UP000594342"/>
    </source>
</evidence>
<proteinExistence type="predicted"/>
<sequence>MNEEMNTNDLLQHKISKYRAKSMIDERHDARLMGYIAQNRAIKRDVVAIGQQGGASVRKGPEQSATLYKVGTKKTGNDGNKWIIVETASGVKRWQLYKKEIAKLSSKSISKGRSKSKSKTKSKSKSKSKGKPKTRSKMRGEVAEKFRKLGSTTKSFISREKLSSRPREYLIHDNGGRPFKVVATHSAINIYSFEEDKNRDWSKEPDYNVHLLKITKFLGYWVGHDTSEWTNFHGNSILVQETKTSYISIGWMVHRFETDEEILDYVSPVGNSDVPYPVAYTKNYVYFMLENEYVRKDQLTTEATPVNADDIYGEFYGHIYPENQDAMKKIRFKKLKLLIKRRW</sequence>
<dbReference type="EMBL" id="UPSH01000001">
    <property type="protein sequence ID" value="VBB18193.1"/>
    <property type="molecule type" value="Genomic_DNA"/>
</dbReference>
<organism evidence="2 3">
    <name type="scientific">Yasminevirus sp. GU-2018</name>
    <dbReference type="NCBI Taxonomy" id="2420051"/>
    <lineage>
        <taxon>Viruses</taxon>
        <taxon>Varidnaviria</taxon>
        <taxon>Bamfordvirae</taxon>
        <taxon>Nucleocytoviricota</taxon>
        <taxon>Megaviricetes</taxon>
        <taxon>Imitervirales</taxon>
        <taxon>Mimiviridae</taxon>
        <taxon>Klosneuvirinae</taxon>
        <taxon>Yasminevirus</taxon>
        <taxon>Yasminevirus saudimassiliense</taxon>
    </lineage>
</organism>
<reference evidence="2 3" key="1">
    <citation type="submission" date="2018-10" db="EMBL/GenBank/DDBJ databases">
        <authorList>
            <consortium name="IHU Genomes"/>
        </authorList>
    </citation>
    <scope>NUCLEOTIDE SEQUENCE [LARGE SCALE GENOMIC DNA]</scope>
    <source>
        <strain evidence="2 3">A1</strain>
    </source>
</reference>
<name>A0A5K0U9U3_9VIRU</name>
<comment type="caution">
    <text evidence="2">The sequence shown here is derived from an EMBL/GenBank/DDBJ whole genome shotgun (WGS) entry which is preliminary data.</text>
</comment>
<evidence type="ECO:0000256" key="1">
    <source>
        <dbReference type="SAM" id="MobiDB-lite"/>
    </source>
</evidence>
<evidence type="ECO:0000313" key="2">
    <source>
        <dbReference type="EMBL" id="VBB18193.1"/>
    </source>
</evidence>
<feature type="region of interest" description="Disordered" evidence="1">
    <location>
        <begin position="107"/>
        <end position="140"/>
    </location>
</feature>
<gene>
    <name evidence="2" type="ORF">YASMINEVIRUS_656</name>
</gene>
<feature type="compositionally biased region" description="Basic residues" evidence="1">
    <location>
        <begin position="110"/>
        <end position="137"/>
    </location>
</feature>